<keyword evidence="1" id="KW-0614">Plasmid</keyword>
<accession>A0A248UMM0</accession>
<sequence length="44" mass="5019">MFFSRGSGSADKEIVICLFRRSAWFMTIEGLAEIEDKASNPHRN</sequence>
<dbReference type="EMBL" id="CP022605">
    <property type="protein sequence ID" value="ASV87872.1"/>
    <property type="molecule type" value="Genomic_DNA"/>
</dbReference>
<protein>
    <submittedName>
        <fullName evidence="1">Uncharacterized protein</fullName>
    </submittedName>
</protein>
<proteinExistence type="predicted"/>
<evidence type="ECO:0000313" key="1">
    <source>
        <dbReference type="EMBL" id="ASV87872.1"/>
    </source>
</evidence>
<gene>
    <name evidence="1" type="ORF">CES85_3735</name>
</gene>
<evidence type="ECO:0000313" key="2">
    <source>
        <dbReference type="Proteomes" id="UP000215256"/>
    </source>
</evidence>
<dbReference type="Proteomes" id="UP000215256">
    <property type="component" value="Plasmid unnamed1"/>
</dbReference>
<dbReference type="AlphaFoldDB" id="A0A248UMM0"/>
<geneLocation type="plasmid" evidence="1 2">
    <name>unnamed1</name>
</geneLocation>
<organism evidence="1 2">
    <name type="scientific">Ochrobactrum quorumnocens</name>
    <dbReference type="NCBI Taxonomy" id="271865"/>
    <lineage>
        <taxon>Bacteria</taxon>
        <taxon>Pseudomonadati</taxon>
        <taxon>Pseudomonadota</taxon>
        <taxon>Alphaproteobacteria</taxon>
        <taxon>Hyphomicrobiales</taxon>
        <taxon>Brucellaceae</taxon>
        <taxon>Brucella/Ochrobactrum group</taxon>
        <taxon>Ochrobactrum</taxon>
    </lineage>
</organism>
<dbReference type="KEGG" id="och:CES85_3735"/>
<reference evidence="1 2" key="1">
    <citation type="submission" date="2017-07" db="EMBL/GenBank/DDBJ databases">
        <title>Phylogenetic study on the rhizospheric bacterium Ochrobactrum sp. A44.</title>
        <authorList>
            <person name="Krzyzanowska D.M."/>
            <person name="Ossowicki A."/>
            <person name="Rajewska M."/>
            <person name="Maciag T."/>
            <person name="Kaczynski Z."/>
            <person name="Czerwicka M."/>
            <person name="Jafra S."/>
        </authorList>
    </citation>
    <scope>NUCLEOTIDE SEQUENCE [LARGE SCALE GENOMIC DNA]</scope>
    <source>
        <strain evidence="1 2">A44</strain>
        <plasmid evidence="1 2">unnamed1</plasmid>
    </source>
</reference>
<name>A0A248UMM0_9HYPH</name>